<dbReference type="InterPro" id="IPR001926">
    <property type="entry name" value="TrpB-like_PALP"/>
</dbReference>
<dbReference type="EMBL" id="JADOUF010000001">
    <property type="protein sequence ID" value="MBG6135596.1"/>
    <property type="molecule type" value="Genomic_DNA"/>
</dbReference>
<keyword evidence="2" id="KW-0663">Pyridoxal phosphate</keyword>
<proteinExistence type="predicted"/>
<evidence type="ECO:0000313" key="5">
    <source>
        <dbReference type="Proteomes" id="UP000622552"/>
    </source>
</evidence>
<dbReference type="AlphaFoldDB" id="A0A8J7GDG2"/>
<dbReference type="Proteomes" id="UP000622552">
    <property type="component" value="Unassembled WGS sequence"/>
</dbReference>
<feature type="domain" description="Tryptophan synthase beta chain-like PALP" evidence="3">
    <location>
        <begin position="35"/>
        <end position="270"/>
    </location>
</feature>
<dbReference type="InterPro" id="IPR036052">
    <property type="entry name" value="TrpB-like_PALP_sf"/>
</dbReference>
<comment type="caution">
    <text evidence="4">The sequence shown here is derived from an EMBL/GenBank/DDBJ whole genome shotgun (WGS) entry which is preliminary data.</text>
</comment>
<name>A0A8J7GDG2_9ACTN</name>
<evidence type="ECO:0000259" key="3">
    <source>
        <dbReference type="Pfam" id="PF00291"/>
    </source>
</evidence>
<keyword evidence="5" id="KW-1185">Reference proteome</keyword>
<dbReference type="Pfam" id="PF00291">
    <property type="entry name" value="PALP"/>
    <property type="match status" value="1"/>
</dbReference>
<dbReference type="Gene3D" id="3.40.50.1100">
    <property type="match status" value="2"/>
</dbReference>
<protein>
    <submittedName>
        <fullName evidence="4">Cysteine synthase A</fullName>
        <ecNumber evidence="4">2.5.1.47</ecNumber>
    </submittedName>
</protein>
<evidence type="ECO:0000256" key="2">
    <source>
        <dbReference type="ARBA" id="ARBA00022898"/>
    </source>
</evidence>
<evidence type="ECO:0000313" key="4">
    <source>
        <dbReference type="EMBL" id="MBG6135596.1"/>
    </source>
</evidence>
<dbReference type="EC" id="2.5.1.47" evidence="4"/>
<keyword evidence="4" id="KW-0808">Transferase</keyword>
<dbReference type="PANTHER" id="PTHR10314">
    <property type="entry name" value="CYSTATHIONINE BETA-SYNTHASE"/>
    <property type="match status" value="1"/>
</dbReference>
<sequence>MSIRTGYEEATEAYQLPRLVRLGPNLYGACFTLMKMIPARYILRRALAEGRLPADATIVETTSGTFGLALAMQAVHLDRRLILVSDPVVDERLYRRLTDLGAVVERVPAAAGAAPGGYQAARLDRLHEIRAGLPGSFWPEQYSNPDNPRSYAAVSELVLESLGQVDCLVGPVGSGGSMTGTATYLRSVVPECRAIAVDTHHSILFGHPDGHRELRGLGMGLMPANLDHTVFDDVHWTSAGAAYQATRRLHRRHGLFMGPTSGAAYLVADWWARRNPRALTVVMFPDEGYRYQDTVYDDAWLAAAGHTAGPPTDPEPLDDPTRADGVWTSYAWGRRTHAEVMSGVPA</sequence>
<comment type="cofactor">
    <cofactor evidence="1">
        <name>pyridoxal 5'-phosphate</name>
        <dbReference type="ChEBI" id="CHEBI:597326"/>
    </cofactor>
</comment>
<dbReference type="GO" id="GO:0004124">
    <property type="term" value="F:cysteine synthase activity"/>
    <property type="evidence" value="ECO:0007669"/>
    <property type="project" value="UniProtKB-EC"/>
</dbReference>
<reference evidence="4" key="1">
    <citation type="submission" date="2020-11" db="EMBL/GenBank/DDBJ databases">
        <title>Sequencing the genomes of 1000 actinobacteria strains.</title>
        <authorList>
            <person name="Klenk H.-P."/>
        </authorList>
    </citation>
    <scope>NUCLEOTIDE SEQUENCE</scope>
    <source>
        <strain evidence="4">DSM 45356</strain>
    </source>
</reference>
<dbReference type="CDD" id="cd01561">
    <property type="entry name" value="CBS_like"/>
    <property type="match status" value="1"/>
</dbReference>
<accession>A0A8J7GDG2</accession>
<evidence type="ECO:0000256" key="1">
    <source>
        <dbReference type="ARBA" id="ARBA00001933"/>
    </source>
</evidence>
<dbReference type="SUPFAM" id="SSF53686">
    <property type="entry name" value="Tryptophan synthase beta subunit-like PLP-dependent enzymes"/>
    <property type="match status" value="1"/>
</dbReference>
<gene>
    <name evidence="4" type="ORF">IW245_001790</name>
</gene>
<dbReference type="RefSeq" id="WP_231398716.1">
    <property type="nucleotide sequence ID" value="NZ_BONS01000002.1"/>
</dbReference>
<dbReference type="InterPro" id="IPR050214">
    <property type="entry name" value="Cys_Synth/Cystath_Beta-Synth"/>
</dbReference>
<organism evidence="4 5">
    <name type="scientific">Longispora fulva</name>
    <dbReference type="NCBI Taxonomy" id="619741"/>
    <lineage>
        <taxon>Bacteria</taxon>
        <taxon>Bacillati</taxon>
        <taxon>Actinomycetota</taxon>
        <taxon>Actinomycetes</taxon>
        <taxon>Micromonosporales</taxon>
        <taxon>Micromonosporaceae</taxon>
        <taxon>Longispora</taxon>
    </lineage>
</organism>